<gene>
    <name evidence="1" type="ORF">OG308_21780</name>
</gene>
<evidence type="ECO:0000313" key="2">
    <source>
        <dbReference type="Proteomes" id="UP001621418"/>
    </source>
</evidence>
<name>A0ABZ1NIB4_9NOCA</name>
<evidence type="ECO:0000313" key="1">
    <source>
        <dbReference type="EMBL" id="WTY39696.1"/>
    </source>
</evidence>
<accession>A0ABZ1NIB4</accession>
<keyword evidence="2" id="KW-1185">Reference proteome</keyword>
<dbReference type="Proteomes" id="UP001621418">
    <property type="component" value="Chromosome"/>
</dbReference>
<organism evidence="1 2">
    <name type="scientific">Nocardia salmonicida</name>
    <dbReference type="NCBI Taxonomy" id="53431"/>
    <lineage>
        <taxon>Bacteria</taxon>
        <taxon>Bacillati</taxon>
        <taxon>Actinomycetota</taxon>
        <taxon>Actinomycetes</taxon>
        <taxon>Mycobacteriales</taxon>
        <taxon>Nocardiaceae</taxon>
        <taxon>Nocardia</taxon>
    </lineage>
</organism>
<reference evidence="1 2" key="1">
    <citation type="submission" date="2022-10" db="EMBL/GenBank/DDBJ databases">
        <title>The complete genomes of actinobacterial strains from the NBC collection.</title>
        <authorList>
            <person name="Joergensen T.S."/>
            <person name="Alvarez Arevalo M."/>
            <person name="Sterndorff E.B."/>
            <person name="Faurdal D."/>
            <person name="Vuksanovic O."/>
            <person name="Mourched A.-S."/>
            <person name="Charusanti P."/>
            <person name="Shaw S."/>
            <person name="Blin K."/>
            <person name="Weber T."/>
        </authorList>
    </citation>
    <scope>NUCLEOTIDE SEQUENCE [LARGE SCALE GENOMIC DNA]</scope>
    <source>
        <strain evidence="1 2">NBC_01413</strain>
    </source>
</reference>
<proteinExistence type="predicted"/>
<protein>
    <submittedName>
        <fullName evidence="1">Uncharacterized protein</fullName>
    </submittedName>
</protein>
<sequence>MLAWFGSGLVAAMQRDYFTNTPVNCGDLGTIGLTVLAGPLNYLGMNPRVTECQLPEPSP</sequence>
<dbReference type="EMBL" id="CP109527">
    <property type="protein sequence ID" value="WTY39696.1"/>
    <property type="molecule type" value="Genomic_DNA"/>
</dbReference>